<evidence type="ECO:0000313" key="2">
    <source>
        <dbReference type="Proteomes" id="UP000239757"/>
    </source>
</evidence>
<accession>A0A2P5W2Y1</accession>
<reference evidence="1 2" key="1">
    <citation type="submission" date="2015-01" db="EMBL/GenBank/DDBJ databases">
        <title>Genome of allotetraploid Gossypium barbadense reveals genomic plasticity and fiber elongation in cotton evolution.</title>
        <authorList>
            <person name="Chen X."/>
            <person name="Liu X."/>
            <person name="Zhao B."/>
            <person name="Zheng H."/>
            <person name="Hu Y."/>
            <person name="Lu G."/>
            <person name="Yang C."/>
            <person name="Chen J."/>
            <person name="Shan C."/>
            <person name="Zhang L."/>
            <person name="Zhou Y."/>
            <person name="Wang L."/>
            <person name="Guo W."/>
            <person name="Bai Y."/>
            <person name="Ruan J."/>
            <person name="Shangguan X."/>
            <person name="Mao Y."/>
            <person name="Jiang J."/>
            <person name="Zhu Y."/>
            <person name="Lei J."/>
            <person name="Kang H."/>
            <person name="Chen S."/>
            <person name="He X."/>
            <person name="Wang R."/>
            <person name="Wang Y."/>
            <person name="Chen J."/>
            <person name="Wang L."/>
            <person name="Yu S."/>
            <person name="Wang B."/>
            <person name="Wei J."/>
            <person name="Song S."/>
            <person name="Lu X."/>
            <person name="Gao Z."/>
            <person name="Gu W."/>
            <person name="Deng X."/>
            <person name="Ma D."/>
            <person name="Wang S."/>
            <person name="Liang W."/>
            <person name="Fang L."/>
            <person name="Cai C."/>
            <person name="Zhu X."/>
            <person name="Zhou B."/>
            <person name="Zhang Y."/>
            <person name="Chen Z."/>
            <person name="Xu S."/>
            <person name="Zhu R."/>
            <person name="Wang S."/>
            <person name="Zhang T."/>
            <person name="Zhao G."/>
        </authorList>
    </citation>
    <scope>NUCLEOTIDE SEQUENCE [LARGE SCALE GENOMIC DNA]</scope>
    <source>
        <strain evidence="2">cv. Xinhai21</strain>
        <tissue evidence="1">Leaf</tissue>
    </source>
</reference>
<evidence type="ECO:0000313" key="1">
    <source>
        <dbReference type="EMBL" id="PPR85446.1"/>
    </source>
</evidence>
<protein>
    <submittedName>
        <fullName evidence="1">Uncharacterized protein</fullName>
    </submittedName>
</protein>
<proteinExistence type="predicted"/>
<sequence length="135" mass="14926">MEREGIDSQGRGRVMVPTMLVGLRGSGDNRASGFQVTKNRPMVFKAKQRAKGKGVMVGTGPNSGLSLLRSNNGRFGMKANNGQGVFDDGSKLEPMGVADRRKNILIQPMNVSLNLNKEKHTAVCIMEEKNWFRYR</sequence>
<name>A0A2P5W2Y1_GOSBA</name>
<dbReference type="EMBL" id="KZ669401">
    <property type="protein sequence ID" value="PPR85446.1"/>
    <property type="molecule type" value="Genomic_DNA"/>
</dbReference>
<organism evidence="1 2">
    <name type="scientific">Gossypium barbadense</name>
    <name type="common">Sea Island cotton</name>
    <name type="synonym">Hibiscus barbadensis</name>
    <dbReference type="NCBI Taxonomy" id="3634"/>
    <lineage>
        <taxon>Eukaryota</taxon>
        <taxon>Viridiplantae</taxon>
        <taxon>Streptophyta</taxon>
        <taxon>Embryophyta</taxon>
        <taxon>Tracheophyta</taxon>
        <taxon>Spermatophyta</taxon>
        <taxon>Magnoliopsida</taxon>
        <taxon>eudicotyledons</taxon>
        <taxon>Gunneridae</taxon>
        <taxon>Pentapetalae</taxon>
        <taxon>rosids</taxon>
        <taxon>malvids</taxon>
        <taxon>Malvales</taxon>
        <taxon>Malvaceae</taxon>
        <taxon>Malvoideae</taxon>
        <taxon>Gossypium</taxon>
    </lineage>
</organism>
<dbReference type="AlphaFoldDB" id="A0A2P5W2Y1"/>
<gene>
    <name evidence="1" type="ORF">GOBAR_AA35245</name>
</gene>
<dbReference type="Proteomes" id="UP000239757">
    <property type="component" value="Unassembled WGS sequence"/>
</dbReference>